<dbReference type="OrthoDB" id="5290752at2"/>
<dbReference type="InterPro" id="IPR015943">
    <property type="entry name" value="WD40/YVTN_repeat-like_dom_sf"/>
</dbReference>
<dbReference type="EMBL" id="FNVD01000009">
    <property type="protein sequence ID" value="SEG03213.1"/>
    <property type="molecule type" value="Genomic_DNA"/>
</dbReference>
<sequence length="445" mass="46648">MGAISSLSSLTRARGLLLAGAVLALAGCAEPERILVGEREDIWPVEDTVSGLRVNQSRAISLPAMKANADWSQSIGTPSQRVAHPALRVPVQQLWSVKIGSGDSRRQRITAGPVVGGGLIYTLDSAERVSAVTPSGQVVWSHDLIDPPDKEGQATGGGLAYSGGVLYVSSGYGRLTAMDAKTGAVRWAQRLNATGSGVPTVHDGLIYLVAGDDTAWAIRTDNGRIAWRFKSAESVANVLGAPAPAVSGQFAVFGFGSGDVVGVFRRGGVRRWSGSVAGQRLGYTSARYGDVTGSPLIVGNAVYVGNHSGRIAAFRLEDGERLWTLREGAVTPMFPAGDSLFAISDRNQLMRIDAASGEVIWAVDLPGFVKDKPKKRGRIYAHYGPVLAGGRIVVASNDGLIRFFAPQDGAQVAAVEVKGGATAEPAVAGNTLYVVTTRGELVAFR</sequence>
<dbReference type="InterPro" id="IPR011047">
    <property type="entry name" value="Quinoprotein_ADH-like_sf"/>
</dbReference>
<evidence type="ECO:0000259" key="1">
    <source>
        <dbReference type="Pfam" id="PF13360"/>
    </source>
</evidence>
<dbReference type="PANTHER" id="PTHR34512">
    <property type="entry name" value="CELL SURFACE PROTEIN"/>
    <property type="match status" value="1"/>
</dbReference>
<dbReference type="InterPro" id="IPR018391">
    <property type="entry name" value="PQQ_b-propeller_rpt"/>
</dbReference>
<keyword evidence="3" id="KW-1185">Reference proteome</keyword>
<dbReference type="PANTHER" id="PTHR34512:SF30">
    <property type="entry name" value="OUTER MEMBRANE PROTEIN ASSEMBLY FACTOR BAMB"/>
    <property type="match status" value="1"/>
</dbReference>
<dbReference type="InterPro" id="IPR002372">
    <property type="entry name" value="PQQ_rpt_dom"/>
</dbReference>
<proteinExistence type="predicted"/>
<dbReference type="SMART" id="SM00564">
    <property type="entry name" value="PQQ"/>
    <property type="match status" value="6"/>
</dbReference>
<dbReference type="Gene3D" id="2.130.10.10">
    <property type="entry name" value="YVTN repeat-like/Quinoprotein amine dehydrogenase"/>
    <property type="match status" value="1"/>
</dbReference>
<dbReference type="RefSeq" id="WP_104008280.1">
    <property type="nucleotide sequence ID" value="NZ_FNVD01000009.1"/>
</dbReference>
<gene>
    <name evidence="2" type="ORF">SAMN05421751_10922</name>
</gene>
<dbReference type="AlphaFoldDB" id="A0A1H5WV79"/>
<dbReference type="SUPFAM" id="SSF50998">
    <property type="entry name" value="Quinoprotein alcohol dehydrogenase-like"/>
    <property type="match status" value="1"/>
</dbReference>
<feature type="domain" description="Pyrrolo-quinoline quinone repeat" evidence="1">
    <location>
        <begin position="127"/>
        <end position="362"/>
    </location>
</feature>
<reference evidence="2 3" key="1">
    <citation type="submission" date="2016-10" db="EMBL/GenBank/DDBJ databases">
        <authorList>
            <person name="de Groot N.N."/>
        </authorList>
    </citation>
    <scope>NUCLEOTIDE SEQUENCE [LARGE SCALE GENOMIC DNA]</scope>
    <source>
        <strain evidence="2 3">DSM 23413</strain>
    </source>
</reference>
<evidence type="ECO:0000313" key="2">
    <source>
        <dbReference type="EMBL" id="SEG03213.1"/>
    </source>
</evidence>
<accession>A0A1H5WV79</accession>
<organism evidence="2 3">
    <name type="scientific">Jhaorihella thermophila</name>
    <dbReference type="NCBI Taxonomy" id="488547"/>
    <lineage>
        <taxon>Bacteria</taxon>
        <taxon>Pseudomonadati</taxon>
        <taxon>Pseudomonadota</taxon>
        <taxon>Alphaproteobacteria</taxon>
        <taxon>Rhodobacterales</taxon>
        <taxon>Paracoccaceae</taxon>
        <taxon>Jhaorihella</taxon>
    </lineage>
</organism>
<dbReference type="Proteomes" id="UP000236742">
    <property type="component" value="Unassembled WGS sequence"/>
</dbReference>
<dbReference type="Pfam" id="PF13360">
    <property type="entry name" value="PQQ_2"/>
    <property type="match status" value="1"/>
</dbReference>
<protein>
    <submittedName>
        <fullName evidence="2">Outer membrane protein assembly factor BamB, contains PQQ-like beta-propeller repeat</fullName>
    </submittedName>
</protein>
<evidence type="ECO:0000313" key="3">
    <source>
        <dbReference type="Proteomes" id="UP000236742"/>
    </source>
</evidence>
<name>A0A1H5WV79_9RHOB</name>